<keyword evidence="4" id="KW-1185">Reference proteome</keyword>
<dbReference type="InterPro" id="IPR017703">
    <property type="entry name" value="YgfZ/GCV_T_CS"/>
</dbReference>
<dbReference type="InterPro" id="IPR013977">
    <property type="entry name" value="GcvT_C"/>
</dbReference>
<dbReference type="InterPro" id="IPR029043">
    <property type="entry name" value="GcvT/YgfZ_C"/>
</dbReference>
<organism evidence="3 4">
    <name type="scientific">Natrinema gari JCM 14663</name>
    <dbReference type="NCBI Taxonomy" id="1230459"/>
    <lineage>
        <taxon>Archaea</taxon>
        <taxon>Methanobacteriati</taxon>
        <taxon>Methanobacteriota</taxon>
        <taxon>Stenosarchaea group</taxon>
        <taxon>Halobacteria</taxon>
        <taxon>Halobacteriales</taxon>
        <taxon>Natrialbaceae</taxon>
        <taxon>Natrinema</taxon>
    </lineage>
</organism>
<reference evidence="3 4" key="1">
    <citation type="journal article" date="2014" name="PLoS Genet.">
        <title>Phylogenetically driven sequencing of extremely halophilic archaea reveals strategies for static and dynamic osmo-response.</title>
        <authorList>
            <person name="Becker E.A."/>
            <person name="Seitzer P.M."/>
            <person name="Tritt A."/>
            <person name="Larsen D."/>
            <person name="Krusor M."/>
            <person name="Yao A.I."/>
            <person name="Wu D."/>
            <person name="Madern D."/>
            <person name="Eisen J.A."/>
            <person name="Darling A.E."/>
            <person name="Facciotti M.T."/>
        </authorList>
    </citation>
    <scope>NUCLEOTIDE SEQUENCE [LARGE SCALE GENOMIC DNA]</scope>
    <source>
        <strain evidence="3 4">JCM 14663</strain>
    </source>
</reference>
<proteinExistence type="predicted"/>
<evidence type="ECO:0000313" key="4">
    <source>
        <dbReference type="Proteomes" id="UP000011592"/>
    </source>
</evidence>
<sequence>MICAAADAAAVHDTLLNQGLNAAPFGYRTVDSLALEAGSPLFHTELEGTLPNVLGLRNTLDFEKGCYVGQEVVSRVENRGQPSRRLVGLTLDGEAVPESGAAVFDGDALVGTVTRAGESPLLGDVIALAIVDYDLESDELTVRVDGTEVTATRTELPFVEGSDRSDRLPTYQ</sequence>
<dbReference type="SUPFAM" id="SSF103025">
    <property type="entry name" value="Folate-binding domain"/>
    <property type="match status" value="1"/>
</dbReference>
<dbReference type="InterPro" id="IPR028896">
    <property type="entry name" value="GcvT/YgfZ/DmdA"/>
</dbReference>
<dbReference type="SUPFAM" id="SSF101790">
    <property type="entry name" value="Aminomethyltransferase beta-barrel domain"/>
    <property type="match status" value="1"/>
</dbReference>
<feature type="domain" description="Aminomethyltransferase C-terminal" evidence="2">
    <location>
        <begin position="84"/>
        <end position="159"/>
    </location>
</feature>
<dbReference type="PANTHER" id="PTHR43757">
    <property type="entry name" value="AMINOMETHYLTRANSFERASE"/>
    <property type="match status" value="1"/>
</dbReference>
<dbReference type="PATRIC" id="fig|1230459.4.peg.1832"/>
<dbReference type="Gene3D" id="3.30.1360.120">
    <property type="entry name" value="Probable tRNA modification gtpase trme, domain 1"/>
    <property type="match status" value="1"/>
</dbReference>
<dbReference type="PANTHER" id="PTHR43757:SF2">
    <property type="entry name" value="AMINOMETHYLTRANSFERASE, MITOCHONDRIAL"/>
    <property type="match status" value="1"/>
</dbReference>
<protein>
    <submittedName>
        <fullName evidence="3">Folate-binding protein YgfZ</fullName>
    </submittedName>
</protein>
<dbReference type="Pfam" id="PF08669">
    <property type="entry name" value="GCV_T_C"/>
    <property type="match status" value="1"/>
</dbReference>
<dbReference type="EMBL" id="AOIJ01000048">
    <property type="protein sequence ID" value="ELY80167.1"/>
    <property type="molecule type" value="Genomic_DNA"/>
</dbReference>
<evidence type="ECO:0000259" key="2">
    <source>
        <dbReference type="Pfam" id="PF08669"/>
    </source>
</evidence>
<gene>
    <name evidence="3" type="ORF">C486_09175</name>
</gene>
<name>L9Z390_9EURY</name>
<keyword evidence="1" id="KW-0809">Transit peptide</keyword>
<evidence type="ECO:0000256" key="1">
    <source>
        <dbReference type="ARBA" id="ARBA00022946"/>
    </source>
</evidence>
<comment type="caution">
    <text evidence="3">The sequence shown here is derived from an EMBL/GenBank/DDBJ whole genome shotgun (WGS) entry which is preliminary data.</text>
</comment>
<dbReference type="AlphaFoldDB" id="L9Z390"/>
<dbReference type="Proteomes" id="UP000011592">
    <property type="component" value="Unassembled WGS sequence"/>
</dbReference>
<dbReference type="InterPro" id="IPR027266">
    <property type="entry name" value="TrmE/GcvT-like"/>
</dbReference>
<accession>L9Z390</accession>
<evidence type="ECO:0000313" key="3">
    <source>
        <dbReference type="EMBL" id="ELY80167.1"/>
    </source>
</evidence>
<dbReference type="NCBIfam" id="TIGR03317">
    <property type="entry name" value="ygfZ_signature"/>
    <property type="match status" value="1"/>
</dbReference>